<evidence type="ECO:0000256" key="1">
    <source>
        <dbReference type="SAM" id="MobiDB-lite"/>
    </source>
</evidence>
<evidence type="ECO:0008006" key="4">
    <source>
        <dbReference type="Google" id="ProtNLM"/>
    </source>
</evidence>
<protein>
    <recommendedName>
        <fullName evidence="4">YD repeat-containing protein</fullName>
    </recommendedName>
</protein>
<gene>
    <name evidence="2" type="ORF">QT385_15000</name>
</gene>
<dbReference type="AlphaFoldDB" id="A0ABD5B8I4"/>
<dbReference type="Proteomes" id="UP001239265">
    <property type="component" value="Unassembled WGS sequence"/>
</dbReference>
<name>A0ABD5B8I4_ELIMR</name>
<proteinExistence type="predicted"/>
<evidence type="ECO:0000313" key="3">
    <source>
        <dbReference type="Proteomes" id="UP001239265"/>
    </source>
</evidence>
<dbReference type="RefSeq" id="WP_309046998.1">
    <property type="nucleotide sequence ID" value="NZ_JAUCQJ010000004.1"/>
</dbReference>
<sequence length="1152" mass="129999">MRKQIITALFLSTICNQLWGQVEGRFNKSLDNINKMFPAAPTANNLMKFEEVPVSYYTGIPDVSIPLFNMSTGNENVNLDVSLKYHPLSAKPDDKAGEAGLGWNLSAGGTITRTVRGGVADSKVDPILFSAVPRNKYGIYHHDYNNTYKLVYDDTANFDYLEYGYNAATGKIDTEYDLYQYNFMGYAGRFIIKRGLNGVYNVEKLDRNNLKITVTQDSNGEVQTVNITDDKGIQYLFRGMEESSKDISNIKTGLLHNTSDLISSVSGGQYFSAYHIEKVVDQNNKILLTFSYDLSPVVKYKDPESRTSRLASNITHDYFNIGAIVNPDMQMPGALDVQYVYNTAYTKLLTAITITDRGIIKFSYEKGRNDSNYENAADLYKLKSVESFAAGVPNLKVDQFIFDYGYSNSMMQDGQNPILSKLLLKKVTNIGQQGTNTNNEYTISYNNFNKSFKRDDWGFYKESQPSDITQDVLSSIVYPTKGKVQFEFGENDYSYFAGYTDPVEEVKGKWVDQENHFSFNELTAFNSAAKGEFFTIQSPQEVILHLDLGSLTYSNWKFRLYKKNSDGTFSPEIVSFEYSYQSCDSPPGGPACPSQGPGPNGEAMTTYDQPTPLLQPGTYFVSLEASPGITYKPISYILSTKTKERYFNNYAVEKGGGLRIDNIKYYDKPTSTIPAKEYVYDYKDIDSPGKSSGGLVFPRPVFNYNESINYFYQKRNALGYAKFSCTTATTTNVNIIPTEKTQGSDVGYKYVSVKQVGKGPNNSTIDNGSTVYKFRSPVEYANYERINPTMPIMPITNQDYLRGQLIFEKKYNSAGQILSEVNNQYITLNTQKLEGIRVRDYFYNNINPRFYEYENYGAFKIEFPNETLSEPYKYYSTYGIVLPVKKTETSYSYKNGVQSSISSITETSYNANDYPSIVTDIHPDKSATVTRTLYALEKQNLGLTVANMIGIPLEVETIEKQSTTSTGKTVAKTEVTFNHSAGLYPDVLKSLNTATDIMESKIKYDHYDEKGNLQQYTINDGTPVTIIWGYNKTLPIAKIEGIKLSDIAQSTIDTLVLASNEDGIDGIGNTESVFLSALEQFRNDPVLENTQVTTYSYDPLVGVRSMTWPSGIREYYTYDQEGRLQDITKEQKNGTGNIYMRKVKEYQYNLKH</sequence>
<evidence type="ECO:0000313" key="2">
    <source>
        <dbReference type="EMBL" id="MDQ8749961.1"/>
    </source>
</evidence>
<dbReference type="EMBL" id="JAUCQJ010000004">
    <property type="protein sequence ID" value="MDQ8749961.1"/>
    <property type="molecule type" value="Genomic_DNA"/>
</dbReference>
<reference evidence="2 3" key="1">
    <citation type="submission" date="2023-06" db="EMBL/GenBank/DDBJ databases">
        <title>Nosocomial Elizabethkingia miricola genome.</title>
        <authorList>
            <person name="Morgado S."/>
            <person name="Fonseca E."/>
            <person name="Freitas F."/>
            <person name="Vicente A.C."/>
        </authorList>
    </citation>
    <scope>NUCLEOTIDE SEQUENCE [LARGE SCALE GENOMIC DNA]</scope>
    <source>
        <strain evidence="2 3">EM15</strain>
    </source>
</reference>
<dbReference type="Gene3D" id="2.180.10.10">
    <property type="entry name" value="RHS repeat-associated core"/>
    <property type="match status" value="1"/>
</dbReference>
<organism evidence="2 3">
    <name type="scientific">Elizabethkingia miricola</name>
    <name type="common">Chryseobacterium miricola</name>
    <dbReference type="NCBI Taxonomy" id="172045"/>
    <lineage>
        <taxon>Bacteria</taxon>
        <taxon>Pseudomonadati</taxon>
        <taxon>Bacteroidota</taxon>
        <taxon>Flavobacteriia</taxon>
        <taxon>Flavobacteriales</taxon>
        <taxon>Weeksellaceae</taxon>
        <taxon>Elizabethkingia</taxon>
    </lineage>
</organism>
<accession>A0ABD5B8I4</accession>
<feature type="region of interest" description="Disordered" evidence="1">
    <location>
        <begin position="587"/>
        <end position="606"/>
    </location>
</feature>
<comment type="caution">
    <text evidence="2">The sequence shown here is derived from an EMBL/GenBank/DDBJ whole genome shotgun (WGS) entry which is preliminary data.</text>
</comment>